<feature type="domain" description="YqaJ viral recombinase" evidence="1">
    <location>
        <begin position="15"/>
        <end position="154"/>
    </location>
</feature>
<sequence length="318" mass="35861">MGMGYTVVRPSSHEEWLDERKKGIGSSEAGTIMRVNRFDTPYRLWRRKTGQEEAKMENEAMMLGHALEDAVARLYADTTGAYIIPSSAGDWIARDTAKGYLQVSPDRLYYPAGAVRKKSGRRILEIKTTSLAVDKEDIPSYWYCQVQYQMGVMGIGHATVAWLSGFPRLHFDYKDIEFNATFYGLLIAEIDRFWNTNVLQNIPPSPEDSDISIMFPKAERKSVAATDSIKGTCGRLRKVSRAIERLEESRTGLEGAIKTAMGDAELLIDLATGEVLAQWRNSKEGHRFNSTALKKDDPVTWAKYLEKTAGARRFQLTK</sequence>
<dbReference type="Proteomes" id="UP000725002">
    <property type="component" value="Unassembled WGS sequence"/>
</dbReference>
<dbReference type="InterPro" id="IPR017482">
    <property type="entry name" value="Lambda-type_endonuclease"/>
</dbReference>
<dbReference type="PANTHER" id="PTHR46609">
    <property type="entry name" value="EXONUCLEASE, PHAGE-TYPE/RECB, C-TERMINAL DOMAIN-CONTAINING PROTEIN"/>
    <property type="match status" value="1"/>
</dbReference>
<protein>
    <submittedName>
        <fullName evidence="2">YqaJ viral recombinase family protein</fullName>
    </submittedName>
</protein>
<dbReference type="NCBIfam" id="TIGR03033">
    <property type="entry name" value="phage_rel_nuc"/>
    <property type="match status" value="1"/>
</dbReference>
<reference evidence="2" key="2">
    <citation type="journal article" date="2021" name="PeerJ">
        <title>Extensive microbial diversity within the chicken gut microbiome revealed by metagenomics and culture.</title>
        <authorList>
            <person name="Gilroy R."/>
            <person name="Ravi A."/>
            <person name="Getino M."/>
            <person name="Pursley I."/>
            <person name="Horton D.L."/>
            <person name="Alikhan N.F."/>
            <person name="Baker D."/>
            <person name="Gharbi K."/>
            <person name="Hall N."/>
            <person name="Watson M."/>
            <person name="Adriaenssens E.M."/>
            <person name="Foster-Nyarko E."/>
            <person name="Jarju S."/>
            <person name="Secka A."/>
            <person name="Antonio M."/>
            <person name="Oren A."/>
            <person name="Chaudhuri R.R."/>
            <person name="La Ragione R."/>
            <person name="Hildebrand F."/>
            <person name="Pallen M.J."/>
        </authorList>
    </citation>
    <scope>NUCLEOTIDE SEQUENCE</scope>
    <source>
        <strain evidence="2">G3-8215</strain>
    </source>
</reference>
<proteinExistence type="predicted"/>
<dbReference type="Gene3D" id="3.90.320.10">
    <property type="match status" value="1"/>
</dbReference>
<name>A0A940DS16_9BACT</name>
<dbReference type="AlphaFoldDB" id="A0A940DS16"/>
<dbReference type="Pfam" id="PF09588">
    <property type="entry name" value="YqaJ"/>
    <property type="match status" value="1"/>
</dbReference>
<organism evidence="2 3">
    <name type="scientific">Candidatus Cryptobacteroides avicola</name>
    <dbReference type="NCBI Taxonomy" id="2840757"/>
    <lineage>
        <taxon>Bacteria</taxon>
        <taxon>Pseudomonadati</taxon>
        <taxon>Bacteroidota</taxon>
        <taxon>Bacteroidia</taxon>
        <taxon>Bacteroidales</taxon>
        <taxon>Candidatus Cryptobacteroides</taxon>
    </lineage>
</organism>
<dbReference type="SUPFAM" id="SSF52980">
    <property type="entry name" value="Restriction endonuclease-like"/>
    <property type="match status" value="1"/>
</dbReference>
<dbReference type="InterPro" id="IPR011604">
    <property type="entry name" value="PDDEXK-like_dom_sf"/>
</dbReference>
<accession>A0A940DS16</accession>
<evidence type="ECO:0000259" key="1">
    <source>
        <dbReference type="Pfam" id="PF09588"/>
    </source>
</evidence>
<evidence type="ECO:0000313" key="3">
    <source>
        <dbReference type="Proteomes" id="UP000725002"/>
    </source>
</evidence>
<reference evidence="2" key="1">
    <citation type="submission" date="2020-10" db="EMBL/GenBank/DDBJ databases">
        <authorList>
            <person name="Gilroy R."/>
        </authorList>
    </citation>
    <scope>NUCLEOTIDE SEQUENCE</scope>
    <source>
        <strain evidence="2">G3-8215</strain>
    </source>
</reference>
<dbReference type="EMBL" id="JADILV010000008">
    <property type="protein sequence ID" value="MBO8482751.1"/>
    <property type="molecule type" value="Genomic_DNA"/>
</dbReference>
<dbReference type="InterPro" id="IPR019080">
    <property type="entry name" value="YqaJ_viral_recombinase"/>
</dbReference>
<comment type="caution">
    <text evidence="2">The sequence shown here is derived from an EMBL/GenBank/DDBJ whole genome shotgun (WGS) entry which is preliminary data.</text>
</comment>
<dbReference type="PANTHER" id="PTHR46609:SF6">
    <property type="entry name" value="EXONUCLEASE, PHAGE-TYPE_RECB, C-TERMINAL DOMAIN-CONTAINING PROTEIN-RELATED"/>
    <property type="match status" value="1"/>
</dbReference>
<gene>
    <name evidence="2" type="ORF">IAB75_01320</name>
</gene>
<dbReference type="InterPro" id="IPR051703">
    <property type="entry name" value="NF-kappa-B_Signaling_Reg"/>
</dbReference>
<evidence type="ECO:0000313" key="2">
    <source>
        <dbReference type="EMBL" id="MBO8482751.1"/>
    </source>
</evidence>
<dbReference type="InterPro" id="IPR011335">
    <property type="entry name" value="Restrct_endonuc-II-like"/>
</dbReference>